<accession>A0ABR1J504</accession>
<evidence type="ECO:0000256" key="1">
    <source>
        <dbReference type="SAM" id="MobiDB-lite"/>
    </source>
</evidence>
<reference evidence="2 3" key="1">
    <citation type="submission" date="2024-01" db="EMBL/GenBank/DDBJ databases">
        <title>A draft genome for the cacao thread blight pathogen Marasmiellus scandens.</title>
        <authorList>
            <person name="Baruah I.K."/>
            <person name="Leung J."/>
            <person name="Bukari Y."/>
            <person name="Amoako-Attah I."/>
            <person name="Meinhardt L.W."/>
            <person name="Bailey B.A."/>
            <person name="Cohen S.P."/>
        </authorList>
    </citation>
    <scope>NUCLEOTIDE SEQUENCE [LARGE SCALE GENOMIC DNA]</scope>
    <source>
        <strain evidence="2 3">GH-19</strain>
    </source>
</reference>
<protein>
    <submittedName>
        <fullName evidence="2">Uncharacterized protein</fullName>
    </submittedName>
</protein>
<name>A0ABR1J504_9AGAR</name>
<keyword evidence="3" id="KW-1185">Reference proteome</keyword>
<feature type="region of interest" description="Disordered" evidence="1">
    <location>
        <begin position="18"/>
        <end position="42"/>
    </location>
</feature>
<dbReference type="Proteomes" id="UP001498398">
    <property type="component" value="Unassembled WGS sequence"/>
</dbReference>
<comment type="caution">
    <text evidence="2">The sequence shown here is derived from an EMBL/GenBank/DDBJ whole genome shotgun (WGS) entry which is preliminary data.</text>
</comment>
<feature type="compositionally biased region" description="Polar residues" evidence="1">
    <location>
        <begin position="22"/>
        <end position="36"/>
    </location>
</feature>
<evidence type="ECO:0000313" key="3">
    <source>
        <dbReference type="Proteomes" id="UP001498398"/>
    </source>
</evidence>
<evidence type="ECO:0000313" key="2">
    <source>
        <dbReference type="EMBL" id="KAK7448406.1"/>
    </source>
</evidence>
<organism evidence="2 3">
    <name type="scientific">Marasmiellus scandens</name>
    <dbReference type="NCBI Taxonomy" id="2682957"/>
    <lineage>
        <taxon>Eukaryota</taxon>
        <taxon>Fungi</taxon>
        <taxon>Dikarya</taxon>
        <taxon>Basidiomycota</taxon>
        <taxon>Agaricomycotina</taxon>
        <taxon>Agaricomycetes</taxon>
        <taxon>Agaricomycetidae</taxon>
        <taxon>Agaricales</taxon>
        <taxon>Marasmiineae</taxon>
        <taxon>Omphalotaceae</taxon>
        <taxon>Marasmiellus</taxon>
    </lineage>
</organism>
<proteinExistence type="predicted"/>
<sequence length="78" mass="8415">MIILQSVLPPLNLAYIKPPPNSTGERPSTNSRTSPGFASAAPGEVNGDTFAWRRIWWTSGMDLAASVMGHWKFAASTP</sequence>
<gene>
    <name evidence="2" type="ORF">VKT23_013670</name>
</gene>
<dbReference type="EMBL" id="JBANRG010000038">
    <property type="protein sequence ID" value="KAK7448406.1"/>
    <property type="molecule type" value="Genomic_DNA"/>
</dbReference>